<protein>
    <submittedName>
        <fullName evidence="1">Uncharacterized protein</fullName>
    </submittedName>
</protein>
<organism evidence="1">
    <name type="scientific">Cacopsylla melanoneura</name>
    <dbReference type="NCBI Taxonomy" id="428564"/>
    <lineage>
        <taxon>Eukaryota</taxon>
        <taxon>Metazoa</taxon>
        <taxon>Ecdysozoa</taxon>
        <taxon>Arthropoda</taxon>
        <taxon>Hexapoda</taxon>
        <taxon>Insecta</taxon>
        <taxon>Pterygota</taxon>
        <taxon>Neoptera</taxon>
        <taxon>Paraneoptera</taxon>
        <taxon>Hemiptera</taxon>
        <taxon>Sternorrhyncha</taxon>
        <taxon>Psylloidea</taxon>
        <taxon>Psyllidae</taxon>
        <taxon>Psyllinae</taxon>
        <taxon>Cacopsylla</taxon>
    </lineage>
</organism>
<dbReference type="AlphaFoldDB" id="A0A8D8S3V5"/>
<evidence type="ECO:0000313" key="1">
    <source>
        <dbReference type="EMBL" id="CAG6661395.1"/>
    </source>
</evidence>
<accession>A0A8D8S3V5</accession>
<name>A0A8D8S3V5_9HEMI</name>
<proteinExistence type="predicted"/>
<dbReference type="EMBL" id="HBUF01199503">
    <property type="protein sequence ID" value="CAG6661396.1"/>
    <property type="molecule type" value="Transcribed_RNA"/>
</dbReference>
<dbReference type="EMBL" id="HBUF01199504">
    <property type="protein sequence ID" value="CAG6661397.1"/>
    <property type="molecule type" value="Transcribed_RNA"/>
</dbReference>
<reference evidence="1" key="1">
    <citation type="submission" date="2021-05" db="EMBL/GenBank/DDBJ databases">
        <authorList>
            <person name="Alioto T."/>
            <person name="Alioto T."/>
            <person name="Gomez Garrido J."/>
        </authorList>
    </citation>
    <scope>NUCLEOTIDE SEQUENCE</scope>
</reference>
<sequence length="191" mass="22216">MRIVTGCLKPTPVEKLYPLTGIAPPHIRREAAANTERKKQETDPRHCLYQHQPVTRRLKSRRSFMSRTRVLETTQENNRLQAWNQEVQAPFDLREELAPGGEQPFTTWRSLNRLRTGVSRCKTNMHKWDLQLPDENLLCDCGAVQFPEHLLVCPNLQEPCTIQDLYLANKKALNVEFFWKHCVYLAGHGNE</sequence>
<dbReference type="EMBL" id="HBUF01199502">
    <property type="protein sequence ID" value="CAG6661395.1"/>
    <property type="molecule type" value="Transcribed_RNA"/>
</dbReference>